<evidence type="ECO:0000313" key="3">
    <source>
        <dbReference type="Proteomes" id="UP000237846"/>
    </source>
</evidence>
<dbReference type="InterPro" id="IPR011009">
    <property type="entry name" value="Kinase-like_dom_sf"/>
</dbReference>
<gene>
    <name evidence="2" type="ORF">CLV72_106436</name>
</gene>
<dbReference type="GO" id="GO:0016301">
    <property type="term" value="F:kinase activity"/>
    <property type="evidence" value="ECO:0007669"/>
    <property type="project" value="UniProtKB-KW"/>
</dbReference>
<dbReference type="Pfam" id="PF01636">
    <property type="entry name" value="APH"/>
    <property type="match status" value="1"/>
</dbReference>
<dbReference type="InterPro" id="IPR052898">
    <property type="entry name" value="ACAD10-like"/>
</dbReference>
<sequence>MSAMSDDPPGLDTGRLRAYLDREHPGFADGPLRAEVIAGGRSNLTYTVTDGRGRWVLRRPPLGHVLATAHDMGREYRVMGALAGSPVPVPRVHLHCPDPEVIGAPFYVMELVEGAVLRTPEQAVPLGRARAEHIARDLSDVLAALHSVPPAEVGLADFGRPDGYLHRQLARWRKQLDASRSRPLAGADELAGLLAGAVPQAQRAAVVHGDFRLDNCVVGPDDTVAAVLDWEMSTLGDPLADLGLLCVYWDRVGALPVLPLDTAVTPGSPFPSSERLVEWYAASSGLDLAPLPWYVAFGHFKLAVISEGIHFRHIHGQTVGEGFDRIGAGVEPLLAAGLATLGHRPDGAGR</sequence>
<dbReference type="InterPro" id="IPR041726">
    <property type="entry name" value="ACAD10_11_N"/>
</dbReference>
<proteinExistence type="predicted"/>
<dbReference type="AlphaFoldDB" id="A0A2T0Q0S4"/>
<dbReference type="Gene3D" id="3.30.200.20">
    <property type="entry name" value="Phosphorylase Kinase, domain 1"/>
    <property type="match status" value="1"/>
</dbReference>
<dbReference type="Gene3D" id="3.90.1200.10">
    <property type="match status" value="1"/>
</dbReference>
<evidence type="ECO:0000313" key="2">
    <source>
        <dbReference type="EMBL" id="PRX97397.1"/>
    </source>
</evidence>
<dbReference type="SUPFAM" id="SSF56112">
    <property type="entry name" value="Protein kinase-like (PK-like)"/>
    <property type="match status" value="1"/>
</dbReference>
<organism evidence="2 3">
    <name type="scientific">Allonocardiopsis opalescens</name>
    <dbReference type="NCBI Taxonomy" id="1144618"/>
    <lineage>
        <taxon>Bacteria</taxon>
        <taxon>Bacillati</taxon>
        <taxon>Actinomycetota</taxon>
        <taxon>Actinomycetes</taxon>
        <taxon>Streptosporangiales</taxon>
        <taxon>Allonocardiopsis</taxon>
    </lineage>
</organism>
<dbReference type="PANTHER" id="PTHR47829:SF1">
    <property type="entry name" value="HAD FAMILY PHOSPHATASE"/>
    <property type="match status" value="1"/>
</dbReference>
<dbReference type="EMBL" id="PVZC01000006">
    <property type="protein sequence ID" value="PRX97397.1"/>
    <property type="molecule type" value="Genomic_DNA"/>
</dbReference>
<accession>A0A2T0Q0S4</accession>
<keyword evidence="2" id="KW-0808">Transferase</keyword>
<dbReference type="PANTHER" id="PTHR47829">
    <property type="entry name" value="HYDROLASE, PUTATIVE (AFU_ORTHOLOGUE AFUA_1G12880)-RELATED"/>
    <property type="match status" value="1"/>
</dbReference>
<dbReference type="InterPro" id="IPR002575">
    <property type="entry name" value="Aminoglycoside_PTrfase"/>
</dbReference>
<comment type="caution">
    <text evidence="2">The sequence shown here is derived from an EMBL/GenBank/DDBJ whole genome shotgun (WGS) entry which is preliminary data.</text>
</comment>
<evidence type="ECO:0000259" key="1">
    <source>
        <dbReference type="Pfam" id="PF01636"/>
    </source>
</evidence>
<protein>
    <submittedName>
        <fullName evidence="2">Aminoglycoside phosphotransferase (APT) family kinase protein</fullName>
    </submittedName>
</protein>
<reference evidence="2 3" key="1">
    <citation type="submission" date="2018-03" db="EMBL/GenBank/DDBJ databases">
        <title>Genomic Encyclopedia of Archaeal and Bacterial Type Strains, Phase II (KMG-II): from individual species to whole genera.</title>
        <authorList>
            <person name="Goeker M."/>
        </authorList>
    </citation>
    <scope>NUCLEOTIDE SEQUENCE [LARGE SCALE GENOMIC DNA]</scope>
    <source>
        <strain evidence="2 3">DSM 45601</strain>
    </source>
</reference>
<feature type="domain" description="Aminoglycoside phosphotransferase" evidence="1">
    <location>
        <begin position="35"/>
        <end position="251"/>
    </location>
</feature>
<keyword evidence="2" id="KW-0418">Kinase</keyword>
<dbReference type="CDD" id="cd05154">
    <property type="entry name" value="ACAD10_11_N-like"/>
    <property type="match status" value="1"/>
</dbReference>
<dbReference type="Proteomes" id="UP000237846">
    <property type="component" value="Unassembled WGS sequence"/>
</dbReference>
<name>A0A2T0Q0S4_9ACTN</name>
<keyword evidence="3" id="KW-1185">Reference proteome</keyword>